<protein>
    <submittedName>
        <fullName evidence="1">Uncharacterized protein</fullName>
    </submittedName>
</protein>
<dbReference type="InterPro" id="IPR006631">
    <property type="entry name" value="DM4_12"/>
</dbReference>
<evidence type="ECO:0000313" key="2">
    <source>
        <dbReference type="Proteomes" id="UP001487740"/>
    </source>
</evidence>
<reference evidence="1 2" key="1">
    <citation type="submission" date="2023-03" db="EMBL/GenBank/DDBJ databases">
        <title>High-quality genome of Scylla paramamosain provides insights in environmental adaptation.</title>
        <authorList>
            <person name="Zhang L."/>
        </authorList>
    </citation>
    <scope>NUCLEOTIDE SEQUENCE [LARGE SCALE GENOMIC DNA]</scope>
    <source>
        <strain evidence="1">LZ_2023a</strain>
        <tissue evidence="1">Muscle</tissue>
    </source>
</reference>
<keyword evidence="2" id="KW-1185">Reference proteome</keyword>
<evidence type="ECO:0000313" key="1">
    <source>
        <dbReference type="EMBL" id="KAK8378678.1"/>
    </source>
</evidence>
<dbReference type="PANTHER" id="PTHR21398:SF6">
    <property type="entry name" value="AGAP007094-PA"/>
    <property type="match status" value="1"/>
</dbReference>
<sequence>MSVRLLNAAEPYLYIRNAFAFPLVGPPKKGDSDPVVLTSISLAVTVGILLQYYLDAKVSGRSLAEEQVEVYEAVAEKLHTQFDLDGRACVLRFICELQQGQLGHSTVAGKILTVLFTPHTLKTEGQPYLAAKGLGRRKDAACASHYSSCPHSVFLYFETLRNLTTTNPHNRHS</sequence>
<accession>A0AAW0SU91</accession>
<dbReference type="AlphaFoldDB" id="A0AAW0SU91"/>
<dbReference type="Proteomes" id="UP001487740">
    <property type="component" value="Unassembled WGS sequence"/>
</dbReference>
<name>A0AAW0SU91_SCYPA</name>
<comment type="caution">
    <text evidence="1">The sequence shown here is derived from an EMBL/GenBank/DDBJ whole genome shotgun (WGS) entry which is preliminary data.</text>
</comment>
<gene>
    <name evidence="1" type="ORF">O3P69_009406</name>
</gene>
<proteinExistence type="predicted"/>
<dbReference type="PANTHER" id="PTHR21398">
    <property type="entry name" value="AGAP007094-PA"/>
    <property type="match status" value="1"/>
</dbReference>
<dbReference type="SMART" id="SM00718">
    <property type="entry name" value="DM4_12"/>
    <property type="match status" value="1"/>
</dbReference>
<dbReference type="EMBL" id="JARAKH010000044">
    <property type="protein sequence ID" value="KAK8378678.1"/>
    <property type="molecule type" value="Genomic_DNA"/>
</dbReference>
<dbReference type="Pfam" id="PF07841">
    <property type="entry name" value="DM4_12"/>
    <property type="match status" value="1"/>
</dbReference>
<organism evidence="1 2">
    <name type="scientific">Scylla paramamosain</name>
    <name type="common">Mud crab</name>
    <dbReference type="NCBI Taxonomy" id="85552"/>
    <lineage>
        <taxon>Eukaryota</taxon>
        <taxon>Metazoa</taxon>
        <taxon>Ecdysozoa</taxon>
        <taxon>Arthropoda</taxon>
        <taxon>Crustacea</taxon>
        <taxon>Multicrustacea</taxon>
        <taxon>Malacostraca</taxon>
        <taxon>Eumalacostraca</taxon>
        <taxon>Eucarida</taxon>
        <taxon>Decapoda</taxon>
        <taxon>Pleocyemata</taxon>
        <taxon>Brachyura</taxon>
        <taxon>Eubrachyura</taxon>
        <taxon>Portunoidea</taxon>
        <taxon>Portunidae</taxon>
        <taxon>Portuninae</taxon>
        <taxon>Scylla</taxon>
    </lineage>
</organism>